<evidence type="ECO:0000313" key="2">
    <source>
        <dbReference type="Proteomes" id="UP000789739"/>
    </source>
</evidence>
<proteinExistence type="predicted"/>
<reference evidence="1" key="1">
    <citation type="submission" date="2021-06" db="EMBL/GenBank/DDBJ databases">
        <authorList>
            <person name="Kallberg Y."/>
            <person name="Tangrot J."/>
            <person name="Rosling A."/>
        </authorList>
    </citation>
    <scope>NUCLEOTIDE SEQUENCE</scope>
    <source>
        <strain evidence="1">BR232B</strain>
    </source>
</reference>
<dbReference type="AlphaFoldDB" id="A0A9N8VYM1"/>
<name>A0A9N8VYM1_9GLOM</name>
<evidence type="ECO:0000313" key="1">
    <source>
        <dbReference type="EMBL" id="CAG8465565.1"/>
    </source>
</evidence>
<protein>
    <submittedName>
        <fullName evidence="1">5953_t:CDS:1</fullName>
    </submittedName>
</protein>
<organism evidence="1 2">
    <name type="scientific">Paraglomus brasilianum</name>
    <dbReference type="NCBI Taxonomy" id="144538"/>
    <lineage>
        <taxon>Eukaryota</taxon>
        <taxon>Fungi</taxon>
        <taxon>Fungi incertae sedis</taxon>
        <taxon>Mucoromycota</taxon>
        <taxon>Glomeromycotina</taxon>
        <taxon>Glomeromycetes</taxon>
        <taxon>Paraglomerales</taxon>
        <taxon>Paraglomeraceae</taxon>
        <taxon>Paraglomus</taxon>
    </lineage>
</organism>
<accession>A0A9N8VYM1</accession>
<dbReference type="EMBL" id="CAJVPI010000045">
    <property type="protein sequence ID" value="CAG8465565.1"/>
    <property type="molecule type" value="Genomic_DNA"/>
</dbReference>
<keyword evidence="2" id="KW-1185">Reference proteome</keyword>
<dbReference type="Proteomes" id="UP000789739">
    <property type="component" value="Unassembled WGS sequence"/>
</dbReference>
<comment type="caution">
    <text evidence="1">The sequence shown here is derived from an EMBL/GenBank/DDBJ whole genome shotgun (WGS) entry which is preliminary data.</text>
</comment>
<gene>
    <name evidence="1" type="ORF">PBRASI_LOCUS812</name>
</gene>
<sequence length="128" mass="14963">MIPKFEWQLSTPTFDENHSNFQTVKQSFLASPDDAYPYSGFYEFKKAACYVSEKLLTYKQELANLPNAMLMLSSAALLISRWFLENYAAIKQDSIGTFSLNLQTSKKESMKLERNFRLPWEKLSRLRE</sequence>